<dbReference type="OrthoDB" id="1470350at2759"/>
<keyword evidence="11" id="KW-1185">Reference proteome</keyword>
<evidence type="ECO:0000256" key="9">
    <source>
        <dbReference type="RuleBase" id="RU000461"/>
    </source>
</evidence>
<dbReference type="InterPro" id="IPR002401">
    <property type="entry name" value="Cyt_P450_E_grp-I"/>
</dbReference>
<evidence type="ECO:0000256" key="1">
    <source>
        <dbReference type="ARBA" id="ARBA00001971"/>
    </source>
</evidence>
<dbReference type="AlphaFoldDB" id="A0A653D4I2"/>
<organism evidence="10 11">
    <name type="scientific">Callosobruchus maculatus</name>
    <name type="common">Southern cowpea weevil</name>
    <name type="synonym">Pulse bruchid</name>
    <dbReference type="NCBI Taxonomy" id="64391"/>
    <lineage>
        <taxon>Eukaryota</taxon>
        <taxon>Metazoa</taxon>
        <taxon>Ecdysozoa</taxon>
        <taxon>Arthropoda</taxon>
        <taxon>Hexapoda</taxon>
        <taxon>Insecta</taxon>
        <taxon>Pterygota</taxon>
        <taxon>Neoptera</taxon>
        <taxon>Endopterygota</taxon>
        <taxon>Coleoptera</taxon>
        <taxon>Polyphaga</taxon>
        <taxon>Cucujiformia</taxon>
        <taxon>Chrysomeloidea</taxon>
        <taxon>Chrysomelidae</taxon>
        <taxon>Bruchinae</taxon>
        <taxon>Bruchini</taxon>
        <taxon>Callosobruchus</taxon>
    </lineage>
</organism>
<dbReference type="InterPro" id="IPR017972">
    <property type="entry name" value="Cyt_P450_CS"/>
</dbReference>
<feature type="binding site" description="axial binding residue" evidence="8">
    <location>
        <position position="281"/>
    </location>
    <ligand>
        <name>heme</name>
        <dbReference type="ChEBI" id="CHEBI:30413"/>
    </ligand>
    <ligandPart>
        <name>Fe</name>
        <dbReference type="ChEBI" id="CHEBI:18248"/>
    </ligandPart>
</feature>
<dbReference type="PRINTS" id="PR00463">
    <property type="entry name" value="EP450I"/>
</dbReference>
<dbReference type="SUPFAM" id="SSF48264">
    <property type="entry name" value="Cytochrome P450"/>
    <property type="match status" value="1"/>
</dbReference>
<evidence type="ECO:0000256" key="2">
    <source>
        <dbReference type="ARBA" id="ARBA00010617"/>
    </source>
</evidence>
<dbReference type="PANTHER" id="PTHR24291:SF187">
    <property type="entry name" value="CYTOCHROME P450 4AE1-RELATED"/>
    <property type="match status" value="1"/>
</dbReference>
<keyword evidence="6 8" id="KW-0408">Iron</keyword>
<evidence type="ECO:0000256" key="5">
    <source>
        <dbReference type="ARBA" id="ARBA00023002"/>
    </source>
</evidence>
<dbReference type="GO" id="GO:0004497">
    <property type="term" value="F:monooxygenase activity"/>
    <property type="evidence" value="ECO:0007669"/>
    <property type="project" value="UniProtKB-KW"/>
</dbReference>
<keyword evidence="5 9" id="KW-0560">Oxidoreductase</keyword>
<evidence type="ECO:0000313" key="10">
    <source>
        <dbReference type="EMBL" id="VEN55080.1"/>
    </source>
</evidence>
<dbReference type="GO" id="GO:0005506">
    <property type="term" value="F:iron ion binding"/>
    <property type="evidence" value="ECO:0007669"/>
    <property type="project" value="InterPro"/>
</dbReference>
<evidence type="ECO:0000313" key="11">
    <source>
        <dbReference type="Proteomes" id="UP000410492"/>
    </source>
</evidence>
<comment type="cofactor">
    <cofactor evidence="1 8">
        <name>heme</name>
        <dbReference type="ChEBI" id="CHEBI:30413"/>
    </cofactor>
</comment>
<protein>
    <recommendedName>
        <fullName evidence="12">Cytochrome P450</fullName>
    </recommendedName>
</protein>
<evidence type="ECO:0000256" key="3">
    <source>
        <dbReference type="ARBA" id="ARBA00022617"/>
    </source>
</evidence>
<keyword evidence="3 8" id="KW-0349">Heme</keyword>
<sequence>MQGKDINIYRYITLYSLDVICESSMGVSINAQEIEDSEYVKNVKLLCKIVAERQNRLRERFDLIYWLFPNYYREKRAVRQIHNFTYSVIDSRRKLLDESSPQQENDPEIKKRVAFLDMLLQSTVDGRPLTREEIREEVDTFMFEGHDTTGSAMSFALFLLASHPDVQNQALEEQKCMFADDILRPATYDDLQNMKYLECVIKETLRLYPSVPFFARKTDKEVEFKGNVIPEGINVAVFAFGMMRSAEYFPDPLTFKPSRFEDMDGTKPFAFIPFSAGPRNCIGQKFAMLEMKSCLSKMLRNFELKPTVPAHQLVLAPETVLKAHNGMYIRLTDRKL</sequence>
<keyword evidence="7 9" id="KW-0503">Monooxygenase</keyword>
<dbReference type="PROSITE" id="PS00086">
    <property type="entry name" value="CYTOCHROME_P450"/>
    <property type="match status" value="1"/>
</dbReference>
<dbReference type="Proteomes" id="UP000410492">
    <property type="component" value="Unassembled WGS sequence"/>
</dbReference>
<evidence type="ECO:0000256" key="6">
    <source>
        <dbReference type="ARBA" id="ARBA00023004"/>
    </source>
</evidence>
<dbReference type="Gene3D" id="1.10.630.10">
    <property type="entry name" value="Cytochrome P450"/>
    <property type="match status" value="1"/>
</dbReference>
<dbReference type="PANTHER" id="PTHR24291">
    <property type="entry name" value="CYTOCHROME P450 FAMILY 4"/>
    <property type="match status" value="1"/>
</dbReference>
<comment type="similarity">
    <text evidence="2 9">Belongs to the cytochrome P450 family.</text>
</comment>
<keyword evidence="4 8" id="KW-0479">Metal-binding</keyword>
<dbReference type="InterPro" id="IPR036396">
    <property type="entry name" value="Cyt_P450_sf"/>
</dbReference>
<gene>
    <name evidence="10" type="ORF">CALMAC_LOCUS14360</name>
</gene>
<dbReference type="EMBL" id="CAACVG010010125">
    <property type="protein sequence ID" value="VEN55080.1"/>
    <property type="molecule type" value="Genomic_DNA"/>
</dbReference>
<reference evidence="10 11" key="1">
    <citation type="submission" date="2019-01" db="EMBL/GenBank/DDBJ databases">
        <authorList>
            <person name="Sayadi A."/>
        </authorList>
    </citation>
    <scope>NUCLEOTIDE SEQUENCE [LARGE SCALE GENOMIC DNA]</scope>
</reference>
<dbReference type="GO" id="GO:0020037">
    <property type="term" value="F:heme binding"/>
    <property type="evidence" value="ECO:0007669"/>
    <property type="project" value="InterPro"/>
</dbReference>
<evidence type="ECO:0000256" key="7">
    <source>
        <dbReference type="ARBA" id="ARBA00023033"/>
    </source>
</evidence>
<accession>A0A653D4I2</accession>
<dbReference type="InterPro" id="IPR050196">
    <property type="entry name" value="Cytochrome_P450_Monoox"/>
</dbReference>
<dbReference type="PRINTS" id="PR00385">
    <property type="entry name" value="P450"/>
</dbReference>
<dbReference type="InterPro" id="IPR001128">
    <property type="entry name" value="Cyt_P450"/>
</dbReference>
<name>A0A653D4I2_CALMS</name>
<proteinExistence type="inferred from homology"/>
<dbReference type="Pfam" id="PF00067">
    <property type="entry name" value="p450"/>
    <property type="match status" value="1"/>
</dbReference>
<evidence type="ECO:0008006" key="12">
    <source>
        <dbReference type="Google" id="ProtNLM"/>
    </source>
</evidence>
<evidence type="ECO:0000256" key="8">
    <source>
        <dbReference type="PIRSR" id="PIRSR602401-1"/>
    </source>
</evidence>
<evidence type="ECO:0000256" key="4">
    <source>
        <dbReference type="ARBA" id="ARBA00022723"/>
    </source>
</evidence>
<dbReference type="GO" id="GO:0016705">
    <property type="term" value="F:oxidoreductase activity, acting on paired donors, with incorporation or reduction of molecular oxygen"/>
    <property type="evidence" value="ECO:0007669"/>
    <property type="project" value="InterPro"/>
</dbReference>
<dbReference type="CDD" id="cd20628">
    <property type="entry name" value="CYP4"/>
    <property type="match status" value="1"/>
</dbReference>